<sequence length="93" mass="10758">MIKSFADKETAAVFAGKRVRRWGPELTRQAQRKLAMLNRAGSLDDLRVPPGNRLEALSGDRDGQCSIRINDQWRLCFEWREGQAWNVTIIDYH</sequence>
<dbReference type="HOGENOM" id="CLU_155111_1_1_6"/>
<dbReference type="InterPro" id="IPR035093">
    <property type="entry name" value="RelE/ParE_toxin_dom_sf"/>
</dbReference>
<dbReference type="PATRIC" id="fig|765912.4.peg.3386"/>
<dbReference type="STRING" id="765912.Thimo_3454"/>
<dbReference type="KEGG" id="tmb:Thimo_3454"/>
<reference evidence="1 2" key="1">
    <citation type="submission" date="2011-09" db="EMBL/GenBank/DDBJ databases">
        <title>Complete sequence of chromosome of Thioflavicoccus mobilis 8321.</title>
        <authorList>
            <consortium name="US DOE Joint Genome Institute"/>
            <person name="Lucas S."/>
            <person name="Han J."/>
            <person name="Lapidus A."/>
            <person name="Cheng J.-F."/>
            <person name="Goodwin L."/>
            <person name="Pitluck S."/>
            <person name="Peters L."/>
            <person name="Ovchinnikova G."/>
            <person name="Lu M."/>
            <person name="Detter J.C."/>
            <person name="Han C."/>
            <person name="Tapia R."/>
            <person name="Land M."/>
            <person name="Hauser L."/>
            <person name="Kyrpides N."/>
            <person name="Ivanova N."/>
            <person name="Pagani I."/>
            <person name="Vogl K."/>
            <person name="Liu Z."/>
            <person name="Imhoff J."/>
            <person name="Thiel V."/>
            <person name="Frigaard N.-U."/>
            <person name="Bryant D."/>
            <person name="Woyke T."/>
        </authorList>
    </citation>
    <scope>NUCLEOTIDE SEQUENCE [LARGE SCALE GENOMIC DNA]</scope>
    <source>
        <strain evidence="1 2">8321</strain>
    </source>
</reference>
<organism evidence="1 2">
    <name type="scientific">Thioflavicoccus mobilis 8321</name>
    <dbReference type="NCBI Taxonomy" id="765912"/>
    <lineage>
        <taxon>Bacteria</taxon>
        <taxon>Pseudomonadati</taxon>
        <taxon>Pseudomonadota</taxon>
        <taxon>Gammaproteobacteria</taxon>
        <taxon>Chromatiales</taxon>
        <taxon>Chromatiaceae</taxon>
        <taxon>Thioflavicoccus</taxon>
    </lineage>
</organism>
<evidence type="ECO:0000313" key="2">
    <source>
        <dbReference type="Proteomes" id="UP000010816"/>
    </source>
</evidence>
<dbReference type="SUPFAM" id="SSF143011">
    <property type="entry name" value="RelE-like"/>
    <property type="match status" value="1"/>
</dbReference>
<keyword evidence="2" id="KW-1185">Reference proteome</keyword>
<dbReference type="OrthoDB" id="9801102at2"/>
<dbReference type="Pfam" id="PF05015">
    <property type="entry name" value="HigB-like_toxin"/>
    <property type="match status" value="1"/>
</dbReference>
<dbReference type="Gene3D" id="3.30.2310.20">
    <property type="entry name" value="RelE-like"/>
    <property type="match status" value="1"/>
</dbReference>
<dbReference type="PANTHER" id="PTHR40266:SF2">
    <property type="entry name" value="TOXIN HIGB-1"/>
    <property type="match status" value="1"/>
</dbReference>
<dbReference type="PANTHER" id="PTHR40266">
    <property type="entry name" value="TOXIN HIGB-1"/>
    <property type="match status" value="1"/>
</dbReference>
<dbReference type="eggNOG" id="COG3549">
    <property type="taxonomic scope" value="Bacteria"/>
</dbReference>
<gene>
    <name evidence="1" type="ORF">Thimo_3454</name>
</gene>
<proteinExistence type="predicted"/>
<dbReference type="InterPro" id="IPR007711">
    <property type="entry name" value="HigB-1"/>
</dbReference>
<dbReference type="EMBL" id="CP003051">
    <property type="protein sequence ID" value="AGA92118.1"/>
    <property type="molecule type" value="Genomic_DNA"/>
</dbReference>
<name>L0GZD6_9GAMM</name>
<protein>
    <submittedName>
        <fullName evidence="1">Plasmid maintenance system killer protein</fullName>
    </submittedName>
</protein>
<dbReference type="RefSeq" id="WP_015282245.1">
    <property type="nucleotide sequence ID" value="NC_019940.1"/>
</dbReference>
<evidence type="ECO:0000313" key="1">
    <source>
        <dbReference type="EMBL" id="AGA92118.1"/>
    </source>
</evidence>
<accession>L0GZD6</accession>
<dbReference type="AlphaFoldDB" id="L0GZD6"/>
<dbReference type="Proteomes" id="UP000010816">
    <property type="component" value="Chromosome"/>
</dbReference>